<evidence type="ECO:0000313" key="2">
    <source>
        <dbReference type="Proteomes" id="UP001162992"/>
    </source>
</evidence>
<accession>A0ACC2APF2</accession>
<sequence length="443" mass="49019">MSSESLPSKSPDETMPFWGRPYHVPSSGGNPQSAMITPAVVAVLILLTAAFIVVSYYRVFGRYCHVLDDLFWRRRRNIFESTDVESGRISSTKGLDEALIRKIPIYLFKSQKGLIDCTECVICLSEFRDCDKLRLLPNCSHAFHIRCIDMWLQSHPNCPLCRALVFISQTSAPPVQQILPAGRRTRDAIAPPAVQAEHSVDHGTSQDRPSSSRDVEDVNASLEIQNVEAQSRDQDQEEATVSQLSQLSTNMRSLTRTWSDGENAHGDENSLPSRRDYSQGSHLLPTLRRSNSTGSYFENSVAGFDQETWHKSASQTSVAAADDFSSALRRLEDALSVLTDSPPFSNDCDKGIEPLSSGVVQVGSSSSSAVILTDQTSSNHESQTGSQLEAAQEAGERLKPIGVNFFPKHQLEIRQLSSFSKPAMKRSFSGGKLFQILQNKRHL</sequence>
<comment type="caution">
    <text evidence="1">The sequence shown here is derived from an EMBL/GenBank/DDBJ whole genome shotgun (WGS) entry which is preliminary data.</text>
</comment>
<name>A0ACC2APF2_DIPCM</name>
<evidence type="ECO:0000313" key="1">
    <source>
        <dbReference type="EMBL" id="KAJ7519479.1"/>
    </source>
</evidence>
<proteinExistence type="predicted"/>
<organism evidence="1 2">
    <name type="scientific">Diphasiastrum complanatum</name>
    <name type="common">Issler's clubmoss</name>
    <name type="synonym">Lycopodium complanatum</name>
    <dbReference type="NCBI Taxonomy" id="34168"/>
    <lineage>
        <taxon>Eukaryota</taxon>
        <taxon>Viridiplantae</taxon>
        <taxon>Streptophyta</taxon>
        <taxon>Embryophyta</taxon>
        <taxon>Tracheophyta</taxon>
        <taxon>Lycopodiopsida</taxon>
        <taxon>Lycopodiales</taxon>
        <taxon>Lycopodiaceae</taxon>
        <taxon>Lycopodioideae</taxon>
        <taxon>Diphasiastrum</taxon>
    </lineage>
</organism>
<dbReference type="Proteomes" id="UP001162992">
    <property type="component" value="Chromosome 20"/>
</dbReference>
<dbReference type="EMBL" id="CM055111">
    <property type="protein sequence ID" value="KAJ7519479.1"/>
    <property type="molecule type" value="Genomic_DNA"/>
</dbReference>
<gene>
    <name evidence="1" type="ORF">O6H91_20G040500</name>
</gene>
<keyword evidence="2" id="KW-1185">Reference proteome</keyword>
<reference evidence="2" key="1">
    <citation type="journal article" date="2024" name="Proc. Natl. Acad. Sci. U.S.A.">
        <title>Extraordinary preservation of gene collinearity over three hundred million years revealed in homosporous lycophytes.</title>
        <authorList>
            <person name="Li C."/>
            <person name="Wickell D."/>
            <person name="Kuo L.Y."/>
            <person name="Chen X."/>
            <person name="Nie B."/>
            <person name="Liao X."/>
            <person name="Peng D."/>
            <person name="Ji J."/>
            <person name="Jenkins J."/>
            <person name="Williams M."/>
            <person name="Shu S."/>
            <person name="Plott C."/>
            <person name="Barry K."/>
            <person name="Rajasekar S."/>
            <person name="Grimwood J."/>
            <person name="Han X."/>
            <person name="Sun S."/>
            <person name="Hou Z."/>
            <person name="He W."/>
            <person name="Dai G."/>
            <person name="Sun C."/>
            <person name="Schmutz J."/>
            <person name="Leebens-Mack J.H."/>
            <person name="Li F.W."/>
            <person name="Wang L."/>
        </authorList>
    </citation>
    <scope>NUCLEOTIDE SEQUENCE [LARGE SCALE GENOMIC DNA]</scope>
    <source>
        <strain evidence="2">cv. PW_Plant_1</strain>
    </source>
</reference>
<protein>
    <submittedName>
        <fullName evidence="1">Uncharacterized protein</fullName>
    </submittedName>
</protein>